<dbReference type="EC" id="3.4.-.-" evidence="8"/>
<evidence type="ECO:0000256" key="9">
    <source>
        <dbReference type="SAM" id="MobiDB-lite"/>
    </source>
</evidence>
<evidence type="ECO:0000256" key="4">
    <source>
        <dbReference type="ARBA" id="ARBA00022801"/>
    </source>
</evidence>
<evidence type="ECO:0000256" key="2">
    <source>
        <dbReference type="ARBA" id="ARBA00022670"/>
    </source>
</evidence>
<dbReference type="Pfam" id="PF02586">
    <property type="entry name" value="SRAP"/>
    <property type="match status" value="1"/>
</dbReference>
<dbReference type="PANTHER" id="PTHR13604">
    <property type="entry name" value="DC12-RELATED"/>
    <property type="match status" value="1"/>
</dbReference>
<proteinExistence type="inferred from homology"/>
<dbReference type="PANTHER" id="PTHR13604:SF0">
    <property type="entry name" value="ABASIC SITE PROCESSING PROTEIN HMCES"/>
    <property type="match status" value="1"/>
</dbReference>
<keyword evidence="7" id="KW-0456">Lyase</keyword>
<dbReference type="InterPro" id="IPR003738">
    <property type="entry name" value="SRAP"/>
</dbReference>
<name>A0A318RQS1_WILLI</name>
<evidence type="ECO:0000256" key="6">
    <source>
        <dbReference type="ARBA" id="ARBA00023125"/>
    </source>
</evidence>
<gene>
    <name evidence="10" type="ORF">DFR67_11386</name>
</gene>
<keyword evidence="4 8" id="KW-0378">Hydrolase</keyword>
<reference evidence="10 11" key="1">
    <citation type="submission" date="2018-06" db="EMBL/GenBank/DDBJ databases">
        <title>Genomic Encyclopedia of Type Strains, Phase IV (KMG-IV): sequencing the most valuable type-strain genomes for metagenomic binning, comparative biology and taxonomic classification.</title>
        <authorList>
            <person name="Goeker M."/>
        </authorList>
    </citation>
    <scope>NUCLEOTIDE SEQUENCE [LARGE SCALE GENOMIC DNA]</scope>
    <source>
        <strain evidence="10 11">DSM 45521</strain>
    </source>
</reference>
<dbReference type="AlphaFoldDB" id="A0A318RQS1"/>
<keyword evidence="11" id="KW-1185">Reference proteome</keyword>
<keyword evidence="5" id="KW-0190">Covalent protein-DNA linkage</keyword>
<accession>A0A318RQS1</accession>
<dbReference type="SUPFAM" id="SSF143081">
    <property type="entry name" value="BB1717-like"/>
    <property type="match status" value="1"/>
</dbReference>
<protein>
    <recommendedName>
        <fullName evidence="8">Abasic site processing protein</fullName>
        <ecNumber evidence="8">3.4.-.-</ecNumber>
    </recommendedName>
</protein>
<comment type="similarity">
    <text evidence="1 8">Belongs to the SOS response-associated peptidase family.</text>
</comment>
<evidence type="ECO:0000256" key="1">
    <source>
        <dbReference type="ARBA" id="ARBA00008136"/>
    </source>
</evidence>
<dbReference type="EMBL" id="QJSP01000013">
    <property type="protein sequence ID" value="PYE14292.1"/>
    <property type="molecule type" value="Genomic_DNA"/>
</dbReference>
<evidence type="ECO:0000313" key="10">
    <source>
        <dbReference type="EMBL" id="PYE14292.1"/>
    </source>
</evidence>
<keyword evidence="2 8" id="KW-0645">Protease</keyword>
<feature type="region of interest" description="Disordered" evidence="9">
    <location>
        <begin position="66"/>
        <end position="90"/>
    </location>
</feature>
<dbReference type="GO" id="GO:0008233">
    <property type="term" value="F:peptidase activity"/>
    <property type="evidence" value="ECO:0007669"/>
    <property type="project" value="UniProtKB-KW"/>
</dbReference>
<dbReference type="GO" id="GO:0003697">
    <property type="term" value="F:single-stranded DNA binding"/>
    <property type="evidence" value="ECO:0007669"/>
    <property type="project" value="InterPro"/>
</dbReference>
<organism evidence="10 11">
    <name type="scientific">Williamsia limnetica</name>
    <dbReference type="NCBI Taxonomy" id="882452"/>
    <lineage>
        <taxon>Bacteria</taxon>
        <taxon>Bacillati</taxon>
        <taxon>Actinomycetota</taxon>
        <taxon>Actinomycetes</taxon>
        <taxon>Mycobacteriales</taxon>
        <taxon>Nocardiaceae</taxon>
        <taxon>Williamsia</taxon>
    </lineage>
</organism>
<dbReference type="Gene3D" id="3.90.1680.10">
    <property type="entry name" value="SOS response associated peptidase-like"/>
    <property type="match status" value="1"/>
</dbReference>
<keyword evidence="6" id="KW-0238">DNA-binding</keyword>
<evidence type="ECO:0000256" key="5">
    <source>
        <dbReference type="ARBA" id="ARBA00023124"/>
    </source>
</evidence>
<evidence type="ECO:0000256" key="7">
    <source>
        <dbReference type="ARBA" id="ARBA00023239"/>
    </source>
</evidence>
<dbReference type="GO" id="GO:0106300">
    <property type="term" value="P:protein-DNA covalent cross-linking repair"/>
    <property type="evidence" value="ECO:0007669"/>
    <property type="project" value="InterPro"/>
</dbReference>
<dbReference type="Proteomes" id="UP000247591">
    <property type="component" value="Unassembled WGS sequence"/>
</dbReference>
<keyword evidence="3" id="KW-0227">DNA damage</keyword>
<dbReference type="GO" id="GO:0006508">
    <property type="term" value="P:proteolysis"/>
    <property type="evidence" value="ECO:0007669"/>
    <property type="project" value="UniProtKB-KW"/>
</dbReference>
<evidence type="ECO:0000256" key="8">
    <source>
        <dbReference type="RuleBase" id="RU364100"/>
    </source>
</evidence>
<evidence type="ECO:0000313" key="11">
    <source>
        <dbReference type="Proteomes" id="UP000247591"/>
    </source>
</evidence>
<evidence type="ECO:0000256" key="3">
    <source>
        <dbReference type="ARBA" id="ARBA00022763"/>
    </source>
</evidence>
<comment type="caution">
    <text evidence="10">The sequence shown here is derived from an EMBL/GenBank/DDBJ whole genome shotgun (WGS) entry which is preliminary data.</text>
</comment>
<sequence length="270" mass="30046">MLRRPVRGVGISVGAGCRTGWIMTFMCGRYATTASTSDLVAAFDAALAEDDASTLDRPSYNVAPTTTVPTVLERAERSDPDDPDSEPAVTRQLRPLRWGLVPSWAKDPKIGSRMINARSETLTEKPSFKAAAARRRCILPAAGFFEWTKDADGKKIPYFLHDPDQPILGFAGLYELWPDPEKAKDDPDRWLWTTTVITRPAADALGHIHDRTPVIVTPELQDRWLDCTSGKADVARELLDALPEPHLEPYRVSTDVNNVRNNRADLIERV</sequence>
<dbReference type="InterPro" id="IPR036590">
    <property type="entry name" value="SRAP-like"/>
</dbReference>
<dbReference type="GO" id="GO:0016829">
    <property type="term" value="F:lyase activity"/>
    <property type="evidence" value="ECO:0007669"/>
    <property type="project" value="UniProtKB-KW"/>
</dbReference>